<keyword evidence="3" id="KW-0963">Cytoplasm</keyword>
<dbReference type="OrthoDB" id="421374at2759"/>
<reference evidence="8 9" key="1">
    <citation type="submission" date="2014-04" db="EMBL/GenBank/DDBJ databases">
        <authorList>
            <consortium name="DOE Joint Genome Institute"/>
            <person name="Kuo A."/>
            <person name="Kohler A."/>
            <person name="Costa M.D."/>
            <person name="Nagy L.G."/>
            <person name="Floudas D."/>
            <person name="Copeland A."/>
            <person name="Barry K.W."/>
            <person name="Cichocki N."/>
            <person name="Veneault-Fourrey C."/>
            <person name="LaButti K."/>
            <person name="Lindquist E.A."/>
            <person name="Lipzen A."/>
            <person name="Lundell T."/>
            <person name="Morin E."/>
            <person name="Murat C."/>
            <person name="Sun H."/>
            <person name="Tunlid A."/>
            <person name="Henrissat B."/>
            <person name="Grigoriev I.V."/>
            <person name="Hibbett D.S."/>
            <person name="Martin F."/>
            <person name="Nordberg H.P."/>
            <person name="Cantor M.N."/>
            <person name="Hua S.X."/>
        </authorList>
    </citation>
    <scope>NUCLEOTIDE SEQUENCE [LARGE SCALE GENOMIC DNA]</scope>
    <source>
        <strain evidence="8 9">441</strain>
    </source>
</reference>
<comment type="subunit">
    <text evidence="6">Occurs in many kinds of cells as a complex with monomeric actin in a 1:1 ratio.</text>
</comment>
<dbReference type="GO" id="GO:0005856">
    <property type="term" value="C:cytoskeleton"/>
    <property type="evidence" value="ECO:0007669"/>
    <property type="project" value="UniProtKB-SubCell"/>
</dbReference>
<evidence type="ECO:0000313" key="9">
    <source>
        <dbReference type="Proteomes" id="UP000054018"/>
    </source>
</evidence>
<dbReference type="Proteomes" id="UP000054018">
    <property type="component" value="Unassembled WGS sequence"/>
</dbReference>
<keyword evidence="5 6" id="KW-0206">Cytoskeleton</keyword>
<dbReference type="AlphaFoldDB" id="A0A0C9ZE93"/>
<dbReference type="InterPro" id="IPR048278">
    <property type="entry name" value="PFN"/>
</dbReference>
<dbReference type="PROSITE" id="PS00414">
    <property type="entry name" value="PROFILIN"/>
    <property type="match status" value="1"/>
</dbReference>
<sequence>MSWQTYVDNNLVGSGKVSKAAIIGQAGGVWAASPGYNLSPAEQKAIVNAFKNLGEAQAHGVRLAGRKFFVLSAVGDQILGKDKADGCTIVKTKQAILVTEYAAPIQHPESVPIVVALADYLKSVNY</sequence>
<evidence type="ECO:0000256" key="1">
    <source>
        <dbReference type="ARBA" id="ARBA00004245"/>
    </source>
</evidence>
<reference evidence="9" key="2">
    <citation type="submission" date="2015-01" db="EMBL/GenBank/DDBJ databases">
        <title>Evolutionary Origins and Diversification of the Mycorrhizal Mutualists.</title>
        <authorList>
            <consortium name="DOE Joint Genome Institute"/>
            <consortium name="Mycorrhizal Genomics Consortium"/>
            <person name="Kohler A."/>
            <person name="Kuo A."/>
            <person name="Nagy L.G."/>
            <person name="Floudas D."/>
            <person name="Copeland A."/>
            <person name="Barry K.W."/>
            <person name="Cichocki N."/>
            <person name="Veneault-Fourrey C."/>
            <person name="LaButti K."/>
            <person name="Lindquist E.A."/>
            <person name="Lipzen A."/>
            <person name="Lundell T."/>
            <person name="Morin E."/>
            <person name="Murat C."/>
            <person name="Riley R."/>
            <person name="Ohm R."/>
            <person name="Sun H."/>
            <person name="Tunlid A."/>
            <person name="Henrissat B."/>
            <person name="Grigoriev I.V."/>
            <person name="Hibbett D.S."/>
            <person name="Martin F."/>
        </authorList>
    </citation>
    <scope>NUCLEOTIDE SEQUENCE [LARGE SCALE GENOMIC DNA]</scope>
    <source>
        <strain evidence="9">441</strain>
    </source>
</reference>
<dbReference type="SUPFAM" id="SSF55770">
    <property type="entry name" value="Profilin (actin-binding protein)"/>
    <property type="match status" value="1"/>
</dbReference>
<dbReference type="STRING" id="765257.A0A0C9ZE93"/>
<dbReference type="Gene3D" id="3.30.450.30">
    <property type="entry name" value="Dynein light chain 2a, cytoplasmic"/>
    <property type="match status" value="1"/>
</dbReference>
<dbReference type="EMBL" id="KN833695">
    <property type="protein sequence ID" value="KIK27626.1"/>
    <property type="molecule type" value="Genomic_DNA"/>
</dbReference>
<evidence type="ECO:0000256" key="7">
    <source>
        <dbReference type="RuleBase" id="RU003909"/>
    </source>
</evidence>
<dbReference type="InterPro" id="IPR005455">
    <property type="entry name" value="PFN_euk"/>
</dbReference>
<comment type="subcellular location">
    <subcellularLocation>
        <location evidence="1">Cytoplasm</location>
        <location evidence="1">Cytoskeleton</location>
    </subcellularLocation>
</comment>
<evidence type="ECO:0000256" key="6">
    <source>
        <dbReference type="RuleBase" id="RU003908"/>
    </source>
</evidence>
<dbReference type="PRINTS" id="PR01640">
    <property type="entry name" value="PROFILINPLNT"/>
</dbReference>
<organism evidence="8 9">
    <name type="scientific">Pisolithus microcarpus 441</name>
    <dbReference type="NCBI Taxonomy" id="765257"/>
    <lineage>
        <taxon>Eukaryota</taxon>
        <taxon>Fungi</taxon>
        <taxon>Dikarya</taxon>
        <taxon>Basidiomycota</taxon>
        <taxon>Agaricomycotina</taxon>
        <taxon>Agaricomycetes</taxon>
        <taxon>Agaricomycetidae</taxon>
        <taxon>Boletales</taxon>
        <taxon>Sclerodermatineae</taxon>
        <taxon>Pisolithaceae</taxon>
        <taxon>Pisolithus</taxon>
    </lineage>
</organism>
<evidence type="ECO:0000313" key="8">
    <source>
        <dbReference type="EMBL" id="KIK27626.1"/>
    </source>
</evidence>
<dbReference type="PANTHER" id="PTHR11604:SF0">
    <property type="entry name" value="PROFILIN"/>
    <property type="match status" value="1"/>
</dbReference>
<comment type="function">
    <text evidence="6">Binds to actin and affects the structure of the cytoskeleton. At high concentrations, profilin prevents the polymerization of actin, whereas it enhances it at low concentrations.</text>
</comment>
<evidence type="ECO:0000256" key="3">
    <source>
        <dbReference type="ARBA" id="ARBA00022490"/>
    </source>
</evidence>
<proteinExistence type="inferred from homology"/>
<dbReference type="GO" id="GO:0005938">
    <property type="term" value="C:cell cortex"/>
    <property type="evidence" value="ECO:0007669"/>
    <property type="project" value="TreeGrafter"/>
</dbReference>
<dbReference type="InterPro" id="IPR027310">
    <property type="entry name" value="Profilin_CS"/>
</dbReference>
<dbReference type="Pfam" id="PF00235">
    <property type="entry name" value="Profilin"/>
    <property type="match status" value="1"/>
</dbReference>
<dbReference type="CDD" id="cd00148">
    <property type="entry name" value="PROF"/>
    <property type="match status" value="1"/>
</dbReference>
<dbReference type="PANTHER" id="PTHR11604">
    <property type="entry name" value="PROFILIN"/>
    <property type="match status" value="1"/>
</dbReference>
<dbReference type="GO" id="GO:0003785">
    <property type="term" value="F:actin monomer binding"/>
    <property type="evidence" value="ECO:0007669"/>
    <property type="project" value="TreeGrafter"/>
</dbReference>
<accession>A0A0C9ZE93</accession>
<dbReference type="SMART" id="SM00392">
    <property type="entry name" value="PROF"/>
    <property type="match status" value="1"/>
</dbReference>
<dbReference type="PRINTS" id="PR00392">
    <property type="entry name" value="PROFILIN"/>
</dbReference>
<dbReference type="InterPro" id="IPR036140">
    <property type="entry name" value="PFN_sf"/>
</dbReference>
<evidence type="ECO:0000256" key="2">
    <source>
        <dbReference type="ARBA" id="ARBA00010058"/>
    </source>
</evidence>
<evidence type="ECO:0000256" key="5">
    <source>
        <dbReference type="ARBA" id="ARBA00023212"/>
    </source>
</evidence>
<protein>
    <recommendedName>
        <fullName evidence="7">Profilin</fullName>
    </recommendedName>
</protein>
<gene>
    <name evidence="8" type="ORF">PISMIDRAFT_674523</name>
</gene>
<name>A0A0C9ZE93_9AGAM</name>
<keyword evidence="4 7" id="KW-0009">Actin-binding</keyword>
<comment type="similarity">
    <text evidence="2 7">Belongs to the profilin family.</text>
</comment>
<evidence type="ECO:0000256" key="4">
    <source>
        <dbReference type="ARBA" id="ARBA00023203"/>
    </source>
</evidence>
<dbReference type="HOGENOM" id="CLU_120772_1_1_1"/>
<keyword evidence="9" id="KW-1185">Reference proteome</keyword>